<evidence type="ECO:0000256" key="3">
    <source>
        <dbReference type="ARBA" id="ARBA00022448"/>
    </source>
</evidence>
<organism evidence="5 6">
    <name type="scientific">Halalkalibacter krulwichiae</name>
    <dbReference type="NCBI Taxonomy" id="199441"/>
    <lineage>
        <taxon>Bacteria</taxon>
        <taxon>Bacillati</taxon>
        <taxon>Bacillota</taxon>
        <taxon>Bacilli</taxon>
        <taxon>Bacillales</taxon>
        <taxon>Bacillaceae</taxon>
        <taxon>Halalkalibacter</taxon>
    </lineage>
</organism>
<dbReference type="NCBIfam" id="TIGR00787">
    <property type="entry name" value="dctP"/>
    <property type="match status" value="1"/>
</dbReference>
<dbReference type="AlphaFoldDB" id="A0A1Y9THH4"/>
<gene>
    <name evidence="5" type="primary">yiaO_1</name>
    <name evidence="5" type="ORF">BkAM31D_01590</name>
</gene>
<comment type="similarity">
    <text evidence="2">Belongs to the bacterial solute-binding protein 7 family.</text>
</comment>
<dbReference type="PANTHER" id="PTHR33376:SF4">
    <property type="entry name" value="SIALIC ACID-BINDING PERIPLASMIC PROTEIN SIAP"/>
    <property type="match status" value="1"/>
</dbReference>
<dbReference type="EMBL" id="CP020814">
    <property type="protein sequence ID" value="ARK28648.1"/>
    <property type="molecule type" value="Genomic_DNA"/>
</dbReference>
<dbReference type="InterPro" id="IPR018389">
    <property type="entry name" value="DctP_fam"/>
</dbReference>
<dbReference type="Gene3D" id="3.40.190.170">
    <property type="entry name" value="Bacterial extracellular solute-binding protein, family 7"/>
    <property type="match status" value="1"/>
</dbReference>
<dbReference type="GO" id="GO:0030288">
    <property type="term" value="C:outer membrane-bounded periplasmic space"/>
    <property type="evidence" value="ECO:0007669"/>
    <property type="project" value="InterPro"/>
</dbReference>
<keyword evidence="4" id="KW-0732">Signal</keyword>
<evidence type="ECO:0000256" key="4">
    <source>
        <dbReference type="ARBA" id="ARBA00022729"/>
    </source>
</evidence>
<dbReference type="InterPro" id="IPR038404">
    <property type="entry name" value="TRAP_DctP_sf"/>
</dbReference>
<evidence type="ECO:0000313" key="6">
    <source>
        <dbReference type="Proteomes" id="UP000193006"/>
    </source>
</evidence>
<protein>
    <submittedName>
        <fullName evidence="5">2,3-diketo-L-gulonate-binding periplasmic protein YiaO</fullName>
    </submittedName>
</protein>
<dbReference type="Pfam" id="PF03480">
    <property type="entry name" value="DctP"/>
    <property type="match status" value="1"/>
</dbReference>
<evidence type="ECO:0000313" key="5">
    <source>
        <dbReference type="EMBL" id="ARK28648.1"/>
    </source>
</evidence>
<dbReference type="STRING" id="199441.BkAM31D_01590"/>
<dbReference type="NCBIfam" id="NF037995">
    <property type="entry name" value="TRAP_S1"/>
    <property type="match status" value="1"/>
</dbReference>
<name>A0A1Y9THH4_9BACI</name>
<reference evidence="5 6" key="1">
    <citation type="submission" date="2017-04" db="EMBL/GenBank/DDBJ databases">
        <title>Bacillus krulwichiae AM31D Genome sequencing and assembly.</title>
        <authorList>
            <person name="Krulwich T.A."/>
            <person name="Anastor L."/>
            <person name="Ehrlich R."/>
            <person name="Ehrlich G.D."/>
            <person name="Janto B."/>
        </authorList>
    </citation>
    <scope>NUCLEOTIDE SEQUENCE [LARGE SCALE GENOMIC DNA]</scope>
    <source>
        <strain evidence="5 6">AM31D</strain>
    </source>
</reference>
<dbReference type="PANTHER" id="PTHR33376">
    <property type="match status" value="1"/>
</dbReference>
<keyword evidence="6" id="KW-1185">Reference proteome</keyword>
<evidence type="ECO:0000256" key="2">
    <source>
        <dbReference type="ARBA" id="ARBA00009023"/>
    </source>
</evidence>
<sequence>MGLGTIEMGMVGVEPVTTLVPKLQAVNLPYVFTDRETTYSVLDGEIGAEMVEELPEKSGIRVLGYFENGFRHISNSKGEINSLEDLKGLAIRTSESPVSLSIFRSLGANPTPMSFGELYTGLQQGTVDGQENPVSLFYTSGFYEIQDYLALTRHMYSPMLLVISEQKWAGLSPEIQAAIQEASDGARDYERQLSQQQEEEYIQKVRDEGVTITEPDLAPFIEASKDVYLEFEDAFGADFYERLLEATN</sequence>
<proteinExistence type="inferred from homology"/>
<keyword evidence="3" id="KW-0813">Transport</keyword>
<dbReference type="CDD" id="cd13603">
    <property type="entry name" value="PBP2_TRAP_Siap_TeaA_like"/>
    <property type="match status" value="1"/>
</dbReference>
<dbReference type="Proteomes" id="UP000193006">
    <property type="component" value="Chromosome"/>
</dbReference>
<comment type="subcellular location">
    <subcellularLocation>
        <location evidence="1">Cell envelope</location>
    </subcellularLocation>
</comment>
<dbReference type="KEGG" id="bkw:BkAM31D_01590"/>
<accession>A0A1Y9THH4</accession>
<dbReference type="GO" id="GO:0055085">
    <property type="term" value="P:transmembrane transport"/>
    <property type="evidence" value="ECO:0007669"/>
    <property type="project" value="InterPro"/>
</dbReference>
<dbReference type="InterPro" id="IPR004682">
    <property type="entry name" value="TRAP_DctP"/>
</dbReference>
<evidence type="ECO:0000256" key="1">
    <source>
        <dbReference type="ARBA" id="ARBA00004196"/>
    </source>
</evidence>